<keyword evidence="1" id="KW-0732">Signal</keyword>
<accession>A0ABT6WKU5</accession>
<organism evidence="2 3">
    <name type="scientific">Actinoplanes sandaracinus</name>
    <dbReference type="NCBI Taxonomy" id="3045177"/>
    <lineage>
        <taxon>Bacteria</taxon>
        <taxon>Bacillati</taxon>
        <taxon>Actinomycetota</taxon>
        <taxon>Actinomycetes</taxon>
        <taxon>Micromonosporales</taxon>
        <taxon>Micromonosporaceae</taxon>
        <taxon>Actinoplanes</taxon>
    </lineage>
</organism>
<evidence type="ECO:0000256" key="1">
    <source>
        <dbReference type="SAM" id="SignalP"/>
    </source>
</evidence>
<dbReference type="RefSeq" id="WP_282761056.1">
    <property type="nucleotide sequence ID" value="NZ_JASCTH010000010.1"/>
</dbReference>
<sequence length="171" mass="19251">MKLSRLLAVPTVALAMLLGQAVADPARAAVLGAPYCKYDDYRNSCLRVNGTATLNHWKFTAGQDSYMPRWYADEILARGGSFQAKLRFENGTNDIEIGELFLDPGWPASGPEGLGAEFSGVFGSGVLNRRNGEEEFYVRIKYFDFHINDWVINDTGRVKHDFRPWIIVEDR</sequence>
<comment type="caution">
    <text evidence="2">The sequence shown here is derived from an EMBL/GenBank/DDBJ whole genome shotgun (WGS) entry which is preliminary data.</text>
</comment>
<dbReference type="EMBL" id="JASCTH010000010">
    <property type="protein sequence ID" value="MDI6100338.1"/>
    <property type="molecule type" value="Genomic_DNA"/>
</dbReference>
<evidence type="ECO:0000313" key="2">
    <source>
        <dbReference type="EMBL" id="MDI6100338.1"/>
    </source>
</evidence>
<keyword evidence="3" id="KW-1185">Reference proteome</keyword>
<evidence type="ECO:0000313" key="3">
    <source>
        <dbReference type="Proteomes" id="UP001241758"/>
    </source>
</evidence>
<dbReference type="Proteomes" id="UP001241758">
    <property type="component" value="Unassembled WGS sequence"/>
</dbReference>
<gene>
    <name evidence="2" type="ORF">QLQ12_17160</name>
</gene>
<protein>
    <submittedName>
        <fullName evidence="2">Uncharacterized protein</fullName>
    </submittedName>
</protein>
<reference evidence="2 3" key="1">
    <citation type="submission" date="2023-05" db="EMBL/GenBank/DDBJ databases">
        <title>Actinoplanes sp. NEAU-A12 genome sequencing.</title>
        <authorList>
            <person name="Wang Z.-S."/>
        </authorList>
    </citation>
    <scope>NUCLEOTIDE SEQUENCE [LARGE SCALE GENOMIC DNA]</scope>
    <source>
        <strain evidence="2 3">NEAU-A12</strain>
    </source>
</reference>
<feature type="chain" id="PRO_5047452714" evidence="1">
    <location>
        <begin position="29"/>
        <end position="171"/>
    </location>
</feature>
<name>A0ABT6WKU5_9ACTN</name>
<proteinExistence type="predicted"/>
<feature type="signal peptide" evidence="1">
    <location>
        <begin position="1"/>
        <end position="28"/>
    </location>
</feature>